<comment type="caution">
    <text evidence="2">The sequence shown here is derived from an EMBL/GenBank/DDBJ whole genome shotgun (WGS) entry which is preliminary data.</text>
</comment>
<dbReference type="AlphaFoldDB" id="A0A388KWM6"/>
<gene>
    <name evidence="2" type="ORF">CBR_g18877</name>
</gene>
<keyword evidence="3" id="KW-1185">Reference proteome</keyword>
<feature type="compositionally biased region" description="Polar residues" evidence="1">
    <location>
        <begin position="278"/>
        <end position="288"/>
    </location>
</feature>
<dbReference type="Proteomes" id="UP000265515">
    <property type="component" value="Unassembled WGS sequence"/>
</dbReference>
<feature type="compositionally biased region" description="Acidic residues" evidence="1">
    <location>
        <begin position="64"/>
        <end position="74"/>
    </location>
</feature>
<dbReference type="OrthoDB" id="691673at2759"/>
<evidence type="ECO:0000256" key="1">
    <source>
        <dbReference type="SAM" id="MobiDB-lite"/>
    </source>
</evidence>
<reference evidence="2 3" key="1">
    <citation type="journal article" date="2018" name="Cell">
        <title>The Chara Genome: Secondary Complexity and Implications for Plant Terrestrialization.</title>
        <authorList>
            <person name="Nishiyama T."/>
            <person name="Sakayama H."/>
            <person name="Vries J.D."/>
            <person name="Buschmann H."/>
            <person name="Saint-Marcoux D."/>
            <person name="Ullrich K.K."/>
            <person name="Haas F.B."/>
            <person name="Vanderstraeten L."/>
            <person name="Becker D."/>
            <person name="Lang D."/>
            <person name="Vosolsobe S."/>
            <person name="Rombauts S."/>
            <person name="Wilhelmsson P.K.I."/>
            <person name="Janitza P."/>
            <person name="Kern R."/>
            <person name="Heyl A."/>
            <person name="Rumpler F."/>
            <person name="Villalobos L.I.A.C."/>
            <person name="Clay J.M."/>
            <person name="Skokan R."/>
            <person name="Toyoda A."/>
            <person name="Suzuki Y."/>
            <person name="Kagoshima H."/>
            <person name="Schijlen E."/>
            <person name="Tajeshwar N."/>
            <person name="Catarino B."/>
            <person name="Hetherington A.J."/>
            <person name="Saltykova A."/>
            <person name="Bonnot C."/>
            <person name="Breuninger H."/>
            <person name="Symeonidi A."/>
            <person name="Radhakrishnan G.V."/>
            <person name="Van Nieuwerburgh F."/>
            <person name="Deforce D."/>
            <person name="Chang C."/>
            <person name="Karol K.G."/>
            <person name="Hedrich R."/>
            <person name="Ulvskov P."/>
            <person name="Glockner G."/>
            <person name="Delwiche C.F."/>
            <person name="Petrasek J."/>
            <person name="Van de Peer Y."/>
            <person name="Friml J."/>
            <person name="Beilby M."/>
            <person name="Dolan L."/>
            <person name="Kohara Y."/>
            <person name="Sugano S."/>
            <person name="Fujiyama A."/>
            <person name="Delaux P.-M."/>
            <person name="Quint M."/>
            <person name="TheiBen G."/>
            <person name="Hagemann M."/>
            <person name="Harholt J."/>
            <person name="Dunand C."/>
            <person name="Zachgo S."/>
            <person name="Langdale J."/>
            <person name="Maumus F."/>
            <person name="Straeten D.V.D."/>
            <person name="Gould S.B."/>
            <person name="Rensing S.A."/>
        </authorList>
    </citation>
    <scope>NUCLEOTIDE SEQUENCE [LARGE SCALE GENOMIC DNA]</scope>
    <source>
        <strain evidence="2 3">S276</strain>
    </source>
</reference>
<dbReference type="Gramene" id="GBG74466">
    <property type="protein sequence ID" value="GBG74466"/>
    <property type="gene ID" value="CBR_g18877"/>
</dbReference>
<dbReference type="EMBL" id="BFEA01000203">
    <property type="protein sequence ID" value="GBG74466.1"/>
    <property type="molecule type" value="Genomic_DNA"/>
</dbReference>
<evidence type="ECO:0008006" key="4">
    <source>
        <dbReference type="Google" id="ProtNLM"/>
    </source>
</evidence>
<sequence>MGEDRGSGVANVIREYGSPTGRREGRHAGSANAMRDMAGDCSPSMAVVSSDGAGEGLAAGLDGENSDCDGDEGPAADSSTNPGGGAHGRTTARPACGTWKKWGKSTTQPKKNNLWTLEERIALARISGEDDALMADAEGAQQHMTRTRRYEWIPDRLADLGYLRTGEDFVGRSGQSSRRRRGGPQLEKFVEGESSSYMFGMASVMEESTWSLCEGLDKAAGNMAHATTEGVALMAAKMGDMAIEIGAVAGAMQQGNSVLEMMVGVMAGRGSGTGRVASDSQDTDPSTK</sequence>
<protein>
    <recommendedName>
        <fullName evidence="4">Myb-like domain-containing protein</fullName>
    </recommendedName>
</protein>
<name>A0A388KWM6_CHABU</name>
<proteinExistence type="predicted"/>
<feature type="region of interest" description="Disordered" evidence="1">
    <location>
        <begin position="1"/>
        <end position="107"/>
    </location>
</feature>
<feature type="region of interest" description="Disordered" evidence="1">
    <location>
        <begin position="268"/>
        <end position="288"/>
    </location>
</feature>
<evidence type="ECO:0000313" key="2">
    <source>
        <dbReference type="EMBL" id="GBG74466.1"/>
    </source>
</evidence>
<accession>A0A388KWM6</accession>
<organism evidence="2 3">
    <name type="scientific">Chara braunii</name>
    <name type="common">Braun's stonewort</name>
    <dbReference type="NCBI Taxonomy" id="69332"/>
    <lineage>
        <taxon>Eukaryota</taxon>
        <taxon>Viridiplantae</taxon>
        <taxon>Streptophyta</taxon>
        <taxon>Charophyceae</taxon>
        <taxon>Charales</taxon>
        <taxon>Characeae</taxon>
        <taxon>Chara</taxon>
    </lineage>
</organism>
<evidence type="ECO:0000313" key="3">
    <source>
        <dbReference type="Proteomes" id="UP000265515"/>
    </source>
</evidence>